<name>K7ACB4_9ALTE</name>
<dbReference type="InterPro" id="IPR036188">
    <property type="entry name" value="FAD/NAD-bd_sf"/>
</dbReference>
<dbReference type="Proteomes" id="UP000006322">
    <property type="component" value="Unassembled WGS sequence"/>
</dbReference>
<dbReference type="SUPFAM" id="SSF51905">
    <property type="entry name" value="FAD/NAD(P)-binding domain"/>
    <property type="match status" value="1"/>
</dbReference>
<proteinExistence type="predicted"/>
<accession>K7ACB4</accession>
<protein>
    <recommendedName>
        <fullName evidence="3">NAD(P)/FAD-dependent oxidoreductase</fullName>
    </recommendedName>
</protein>
<dbReference type="Gene3D" id="3.50.50.60">
    <property type="entry name" value="FAD/NAD(P)-binding domain"/>
    <property type="match status" value="1"/>
</dbReference>
<evidence type="ECO:0008006" key="3">
    <source>
        <dbReference type="Google" id="ProtNLM"/>
    </source>
</evidence>
<dbReference type="EMBL" id="BAER01000045">
    <property type="protein sequence ID" value="GAC32995.1"/>
    <property type="molecule type" value="Genomic_DNA"/>
</dbReference>
<reference evidence="2" key="1">
    <citation type="journal article" date="2014" name="Environ. Microbiol.">
        <title>Comparative genomics of the marine bacterial genus Glaciecola reveals the high degree of genomic diversity and genomic characteristic for cold adaptation.</title>
        <authorList>
            <person name="Qin Q.L."/>
            <person name="Xie B.B."/>
            <person name="Yu Y."/>
            <person name="Shu Y.L."/>
            <person name="Rong J.C."/>
            <person name="Zhang Y.J."/>
            <person name="Zhao D.L."/>
            <person name="Chen X.L."/>
            <person name="Zhang X.Y."/>
            <person name="Chen B."/>
            <person name="Zhou B.C."/>
            <person name="Zhang Y.Z."/>
        </authorList>
    </citation>
    <scope>NUCLEOTIDE SEQUENCE [LARGE SCALE GENOMIC DNA]</scope>
    <source>
        <strain evidence="2">LMG 21857</strain>
    </source>
</reference>
<sequence>MTTFTHETDYLIVGSGAVGMAFADVLLSETDANIMIVDKYHKPGGHWNVAYPFVTLHQPSAFYGVSSTELSKGCIDEIGLNKGLNELATGAEVSAYFDNVMRERFLTSGRVSYFPMCEYKGNGRFVSLLNGDEHQVTVNKKTVDATYLKTSVPCTHKPSFSIAQKAQFMPINDLVKIDKKPAGFVIIGGGKTGIDACLWLLENNVDPDDIQWIMPRDAWLIDRKNTQPTIEFFNDAIGAQASQMEAIAQSTSVDDMFERLEKAGVFLRLDPNVWPEMFHGATVSSLELAQLQRVKNVIRMGRVTHVGEQDIQLEKGEIKTSLEHIHIDCSASAITNLVVKPIFADDVITPQTVRSYQPIFSAAFIAHIEAAYPDEKTKNHICAVVPLPNSAMDWLRITAAFMRNQHIWSQDEDLKKWLLSNRLDGFSQLVRSVDKSDMEKMMILSRLRENAMPAMGKLQQYLAAEAAQGA</sequence>
<dbReference type="RefSeq" id="WP_007104778.1">
    <property type="nucleotide sequence ID" value="NZ_BAER01000045.1"/>
</dbReference>
<dbReference type="OrthoDB" id="9773233at2"/>
<evidence type="ECO:0000313" key="1">
    <source>
        <dbReference type="EMBL" id="GAC32995.1"/>
    </source>
</evidence>
<comment type="caution">
    <text evidence="1">The sequence shown here is derived from an EMBL/GenBank/DDBJ whole genome shotgun (WGS) entry which is preliminary data.</text>
</comment>
<organism evidence="1 2">
    <name type="scientific">Paraglaciecola polaris LMG 21857</name>
    <dbReference type="NCBI Taxonomy" id="1129793"/>
    <lineage>
        <taxon>Bacteria</taxon>
        <taxon>Pseudomonadati</taxon>
        <taxon>Pseudomonadota</taxon>
        <taxon>Gammaproteobacteria</taxon>
        <taxon>Alteromonadales</taxon>
        <taxon>Alteromonadaceae</taxon>
        <taxon>Paraglaciecola</taxon>
    </lineage>
</organism>
<dbReference type="STRING" id="1129793.GPLA_2090"/>
<gene>
    <name evidence="1" type="ORF">GPLA_2090</name>
</gene>
<evidence type="ECO:0000313" key="2">
    <source>
        <dbReference type="Proteomes" id="UP000006322"/>
    </source>
</evidence>
<keyword evidence="2" id="KW-1185">Reference proteome</keyword>
<dbReference type="AlphaFoldDB" id="K7ACB4"/>